<gene>
    <name evidence="1" type="ORF">KC19_11G012200</name>
</gene>
<comment type="caution">
    <text evidence="1">The sequence shown here is derived from an EMBL/GenBank/DDBJ whole genome shotgun (WGS) entry which is preliminary data.</text>
</comment>
<accession>A0A8T0GFF4</accession>
<dbReference type="EMBL" id="CM026432">
    <property type="protein sequence ID" value="KAG0555912.1"/>
    <property type="molecule type" value="Genomic_DNA"/>
</dbReference>
<proteinExistence type="predicted"/>
<organism evidence="1 2">
    <name type="scientific">Ceratodon purpureus</name>
    <name type="common">Fire moss</name>
    <name type="synonym">Dicranum purpureum</name>
    <dbReference type="NCBI Taxonomy" id="3225"/>
    <lineage>
        <taxon>Eukaryota</taxon>
        <taxon>Viridiplantae</taxon>
        <taxon>Streptophyta</taxon>
        <taxon>Embryophyta</taxon>
        <taxon>Bryophyta</taxon>
        <taxon>Bryophytina</taxon>
        <taxon>Bryopsida</taxon>
        <taxon>Dicranidae</taxon>
        <taxon>Pseudoditrichales</taxon>
        <taxon>Ditrichaceae</taxon>
        <taxon>Ceratodon</taxon>
    </lineage>
</organism>
<reference evidence="1 2" key="1">
    <citation type="submission" date="2020-06" db="EMBL/GenBank/DDBJ databases">
        <title>WGS assembly of Ceratodon purpureus strain R40.</title>
        <authorList>
            <person name="Carey S.B."/>
            <person name="Jenkins J."/>
            <person name="Shu S."/>
            <person name="Lovell J.T."/>
            <person name="Sreedasyam A."/>
            <person name="Maumus F."/>
            <person name="Tiley G.P."/>
            <person name="Fernandez-Pozo N."/>
            <person name="Barry K."/>
            <person name="Chen C."/>
            <person name="Wang M."/>
            <person name="Lipzen A."/>
            <person name="Daum C."/>
            <person name="Saski C.A."/>
            <person name="Payton A.C."/>
            <person name="Mcbreen J.C."/>
            <person name="Conrad R.E."/>
            <person name="Kollar L.M."/>
            <person name="Olsson S."/>
            <person name="Huttunen S."/>
            <person name="Landis J.B."/>
            <person name="Wickett N.J."/>
            <person name="Johnson M.G."/>
            <person name="Rensing S.A."/>
            <person name="Grimwood J."/>
            <person name="Schmutz J."/>
            <person name="Mcdaniel S.F."/>
        </authorList>
    </citation>
    <scope>NUCLEOTIDE SEQUENCE [LARGE SCALE GENOMIC DNA]</scope>
    <source>
        <strain evidence="1 2">R40</strain>
    </source>
</reference>
<protein>
    <submittedName>
        <fullName evidence="1">Uncharacterized protein</fullName>
    </submittedName>
</protein>
<dbReference type="AlphaFoldDB" id="A0A8T0GFF4"/>
<evidence type="ECO:0000313" key="2">
    <source>
        <dbReference type="Proteomes" id="UP000822688"/>
    </source>
</evidence>
<dbReference type="Proteomes" id="UP000822688">
    <property type="component" value="Chromosome 11"/>
</dbReference>
<sequence length="142" mass="16241">MLGCTFLCLSKNSLQRLLSTSSRRVLQFRNQLESARGLCFYCESTLLNCCCGSPPRSKGCLRRFDSSMRKSEDASEDFAFELFVIRLAGDTERYGYRSESFLCTFQIIQSNPLIPHVMLAYLWTNLLILHLQPVSLPRLLVS</sequence>
<evidence type="ECO:0000313" key="1">
    <source>
        <dbReference type="EMBL" id="KAG0555912.1"/>
    </source>
</evidence>
<name>A0A8T0GFF4_CERPU</name>
<keyword evidence="2" id="KW-1185">Reference proteome</keyword>